<dbReference type="STRING" id="1032480.MLP_47200"/>
<dbReference type="InterPro" id="IPR015422">
    <property type="entry name" value="PyrdxlP-dep_Trfase_small"/>
</dbReference>
<dbReference type="HAMAP" id="MF_00051">
    <property type="entry name" value="SHMT"/>
    <property type="match status" value="1"/>
</dbReference>
<dbReference type="FunFam" id="3.40.640.10:FF:000060">
    <property type="entry name" value="Serine hydroxymethyltransferase"/>
    <property type="match status" value="1"/>
</dbReference>
<dbReference type="GO" id="GO:0019264">
    <property type="term" value="P:glycine biosynthetic process from serine"/>
    <property type="evidence" value="ECO:0007669"/>
    <property type="project" value="UniProtKB-UniRule"/>
</dbReference>
<dbReference type="InterPro" id="IPR049943">
    <property type="entry name" value="Ser_HO-MeTrfase-like"/>
</dbReference>
<dbReference type="eggNOG" id="COG0112">
    <property type="taxonomic scope" value="Bacteria"/>
</dbReference>
<feature type="binding site" evidence="8">
    <location>
        <begin position="181"/>
        <end position="183"/>
    </location>
    <ligand>
        <name>(6S)-5,6,7,8-tetrahydrofolate</name>
        <dbReference type="ChEBI" id="CHEBI:57453"/>
    </ligand>
</feature>
<evidence type="ECO:0000256" key="6">
    <source>
        <dbReference type="ARBA" id="ARBA00022679"/>
    </source>
</evidence>
<dbReference type="FunFam" id="3.40.640.10:FF:000065">
    <property type="entry name" value="Serine hydroxymethyltransferase"/>
    <property type="match status" value="1"/>
</dbReference>
<dbReference type="PIRSF" id="PIRSF000412">
    <property type="entry name" value="SHMT"/>
    <property type="match status" value="1"/>
</dbReference>
<dbReference type="Gene3D" id="3.40.640.10">
    <property type="entry name" value="Type I PLP-dependent aspartate aminotransferase-like (Major domain)"/>
    <property type="match status" value="1"/>
</dbReference>
<comment type="function">
    <text evidence="8">Catalyzes the reversible interconversion of serine and glycine with tetrahydrofolate (THF) serving as the one-carbon carrier. This reaction serves as the major source of one-carbon groups required for the biosynthesis of purines, thymidylate, methionine, and other important biomolecules. Also exhibits THF-independent aldolase activity toward beta-hydroxyamino acids, producing glycine and aldehydes, via a retro-aldol mechanism.</text>
</comment>
<comment type="cofactor">
    <cofactor evidence="1 8 9">
        <name>pyridoxal 5'-phosphate</name>
        <dbReference type="ChEBI" id="CHEBI:597326"/>
    </cofactor>
</comment>
<comment type="pathway">
    <text evidence="8">One-carbon metabolism; tetrahydrofolate interconversion.</text>
</comment>
<dbReference type="GO" id="GO:0032259">
    <property type="term" value="P:methylation"/>
    <property type="evidence" value="ECO:0007669"/>
    <property type="project" value="UniProtKB-KW"/>
</dbReference>
<sequence length="493" mass="52503">MTDTIASDLPTSVDSAAYAAQASQAYQAALSVIETIEPRIAVATRAELADQRASLKLIASENYASPAVLLTMGTWFSDKYAEGTVGHRFYAGCQNVDTVEALAAEHARELFGAEYAYAQPHSGIDANLVAFWSILAHRVEQPELAELGKKNVNELTEEQWETLRHKFGNQRALGMSLDAGGHLTHGFRPNISGKMFHQRSYGTDPTSQLLDYDQVAAAAREFKPLILIAGYSAYPRRIDFARMREIADEVGATLMVDMAHFAGLVAGKVFTGNEDPVPHAHIVTTTTHKSLRGPRGGLVLATEEYAPSVDRGCPLVLGGPLSHVMAAKAVALAEARTPSFQTYAQAVAENAQTLAEGLKKRGAKLVTDGTDNHLVLIDVSNFGLTGRQAESALLDSGIVTNRNAVPNDPNGAWYTSGVRIGTPALTSRGFGAAEFDTVADLIVNVLKGTSPVTASTGKPGKAKYMIADGLPEATKAASAELLDANPLYPGLEL</sequence>
<dbReference type="PANTHER" id="PTHR11680">
    <property type="entry name" value="SERINE HYDROXYMETHYLTRANSFERASE"/>
    <property type="match status" value="1"/>
</dbReference>
<dbReference type="GO" id="GO:0030170">
    <property type="term" value="F:pyridoxal phosphate binding"/>
    <property type="evidence" value="ECO:0007669"/>
    <property type="project" value="UniProtKB-UniRule"/>
</dbReference>
<dbReference type="InterPro" id="IPR015424">
    <property type="entry name" value="PyrdxlP-dep_Trfase"/>
</dbReference>
<proteinExistence type="inferred from homology"/>
<dbReference type="AlphaFoldDB" id="F5XEZ6"/>
<evidence type="ECO:0000256" key="7">
    <source>
        <dbReference type="ARBA" id="ARBA00022898"/>
    </source>
</evidence>
<dbReference type="OrthoDB" id="9803846at2"/>
<dbReference type="EMBL" id="AP012204">
    <property type="protein sequence ID" value="BAK37734.1"/>
    <property type="molecule type" value="Genomic_DNA"/>
</dbReference>
<name>F5XEZ6_MICPN</name>
<keyword evidence="5 8" id="KW-0028">Amino-acid biosynthesis</keyword>
<keyword evidence="4 8" id="KW-0554">One-carbon metabolism</keyword>
<dbReference type="HOGENOM" id="CLU_022477_2_1_11"/>
<keyword evidence="7 8" id="KW-0663">Pyridoxal phosphate</keyword>
<feature type="domain" description="Serine hydroxymethyltransferase-like" evidence="10">
    <location>
        <begin position="35"/>
        <end position="136"/>
    </location>
</feature>
<dbReference type="PROSITE" id="PS00096">
    <property type="entry name" value="SHMT"/>
    <property type="match status" value="1"/>
</dbReference>
<comment type="pathway">
    <text evidence="8">Amino-acid biosynthesis; glycine biosynthesis; glycine from L-serine: step 1/1.</text>
</comment>
<dbReference type="KEGG" id="mph:MLP_47200"/>
<dbReference type="GO" id="GO:0004372">
    <property type="term" value="F:glycine hydroxymethyltransferase activity"/>
    <property type="evidence" value="ECO:0007669"/>
    <property type="project" value="UniProtKB-UniRule"/>
</dbReference>
<dbReference type="GO" id="GO:0005829">
    <property type="term" value="C:cytosol"/>
    <property type="evidence" value="ECO:0007669"/>
    <property type="project" value="TreeGrafter"/>
</dbReference>
<dbReference type="UniPathway" id="UPA00193"/>
<organism evidence="11 12">
    <name type="scientific">Microlunatus phosphovorus (strain ATCC 700054 / DSM 10555 / JCM 9379 / NBRC 101784 / NCIMB 13414 / VKM Ac-1990 / NM-1)</name>
    <dbReference type="NCBI Taxonomy" id="1032480"/>
    <lineage>
        <taxon>Bacteria</taxon>
        <taxon>Bacillati</taxon>
        <taxon>Actinomycetota</taxon>
        <taxon>Actinomycetes</taxon>
        <taxon>Propionibacteriales</taxon>
        <taxon>Propionibacteriaceae</taxon>
        <taxon>Microlunatus</taxon>
    </lineage>
</organism>
<dbReference type="NCBIfam" id="NF000586">
    <property type="entry name" value="PRK00011.1"/>
    <property type="match status" value="1"/>
</dbReference>
<dbReference type="GO" id="GO:0035999">
    <property type="term" value="P:tetrahydrofolate interconversion"/>
    <property type="evidence" value="ECO:0007669"/>
    <property type="project" value="UniProtKB-UniRule"/>
</dbReference>
<gene>
    <name evidence="8 11" type="primary">glyA</name>
    <name evidence="11" type="ordered locus">MLP_47200</name>
</gene>
<evidence type="ECO:0000313" key="11">
    <source>
        <dbReference type="EMBL" id="BAK37734.1"/>
    </source>
</evidence>
<dbReference type="UniPathway" id="UPA00288">
    <property type="reaction ID" value="UER01023"/>
</dbReference>
<dbReference type="NCBIfam" id="NF010094">
    <property type="entry name" value="PRK13580.1"/>
    <property type="match status" value="1"/>
</dbReference>
<comment type="subcellular location">
    <subcellularLocation>
        <location evidence="8">Cytoplasm</location>
    </subcellularLocation>
</comment>
<dbReference type="InterPro" id="IPR001085">
    <property type="entry name" value="Ser_HO-MeTrfase"/>
</dbReference>
<accession>F5XEZ6</accession>
<dbReference type="InterPro" id="IPR039429">
    <property type="entry name" value="SHMT-like_dom"/>
</dbReference>
<feature type="binding site" evidence="8">
    <location>
        <position position="177"/>
    </location>
    <ligand>
        <name>(6S)-5,6,7,8-tetrahydrofolate</name>
        <dbReference type="ChEBI" id="CHEBI:57453"/>
    </ligand>
</feature>
<keyword evidence="12" id="KW-1185">Reference proteome</keyword>
<dbReference type="InterPro" id="IPR015421">
    <property type="entry name" value="PyrdxlP-dep_Trfase_major"/>
</dbReference>
<reference evidence="11 12" key="1">
    <citation type="submission" date="2011-05" db="EMBL/GenBank/DDBJ databases">
        <title>Whole genome sequence of Microlunatus phosphovorus NM-1.</title>
        <authorList>
            <person name="Hosoyama A."/>
            <person name="Sasaki K."/>
            <person name="Harada T."/>
            <person name="Igarashi R."/>
            <person name="Kawakoshi A."/>
            <person name="Sasagawa M."/>
            <person name="Fukada J."/>
            <person name="Nakamura S."/>
            <person name="Katano Y."/>
            <person name="Hanada S."/>
            <person name="Kamagata Y."/>
            <person name="Nakamura N."/>
            <person name="Yamazaki S."/>
            <person name="Fujita N."/>
        </authorList>
    </citation>
    <scope>NUCLEOTIDE SEQUENCE [LARGE SCALE GENOMIC DNA]</scope>
    <source>
        <strain evidence="12">ATCC 700054 / DSM 10555 / JCM 9379 / NBRC 101784 / NCIMB 13414 / VKM Ac-1990 / NM-1</strain>
    </source>
</reference>
<dbReference type="InterPro" id="IPR019798">
    <property type="entry name" value="Ser_HO-MeTrfase_PLP_BS"/>
</dbReference>
<comment type="caution">
    <text evidence="8">Lacks conserved residue(s) required for the propagation of feature annotation.</text>
</comment>
<evidence type="ECO:0000256" key="1">
    <source>
        <dbReference type="ARBA" id="ARBA00001933"/>
    </source>
</evidence>
<evidence type="ECO:0000256" key="5">
    <source>
        <dbReference type="ARBA" id="ARBA00022605"/>
    </source>
</evidence>
<protein>
    <recommendedName>
        <fullName evidence="8">Serine hydroxymethyltransferase</fullName>
        <shortName evidence="8">SHMT</shortName>
        <shortName evidence="8">Serine methylase</shortName>
        <ecNumber evidence="8">2.1.2.1</ecNumber>
    </recommendedName>
</protein>
<feature type="site" description="Plays an important role in substrate specificity" evidence="8">
    <location>
        <position position="288"/>
    </location>
</feature>
<dbReference type="Pfam" id="PF00464">
    <property type="entry name" value="SHMT"/>
    <property type="match status" value="2"/>
</dbReference>
<dbReference type="GO" id="GO:0008168">
    <property type="term" value="F:methyltransferase activity"/>
    <property type="evidence" value="ECO:0007669"/>
    <property type="project" value="UniProtKB-KW"/>
</dbReference>
<evidence type="ECO:0000256" key="8">
    <source>
        <dbReference type="HAMAP-Rule" id="MF_00051"/>
    </source>
</evidence>
<keyword evidence="6 8" id="KW-0808">Transferase</keyword>
<evidence type="ECO:0000256" key="9">
    <source>
        <dbReference type="PIRSR" id="PIRSR000412-50"/>
    </source>
</evidence>
<dbReference type="PANTHER" id="PTHR11680:SF35">
    <property type="entry name" value="SERINE HYDROXYMETHYLTRANSFERASE 1"/>
    <property type="match status" value="1"/>
</dbReference>
<dbReference type="CDD" id="cd00378">
    <property type="entry name" value="SHMT"/>
    <property type="match status" value="1"/>
</dbReference>
<feature type="binding site" evidence="8">
    <location>
        <position position="303"/>
    </location>
    <ligand>
        <name>(6S)-5,6,7,8-tetrahydrofolate</name>
        <dbReference type="ChEBI" id="CHEBI:57453"/>
    </ligand>
</feature>
<dbReference type="Gene3D" id="3.90.1150.10">
    <property type="entry name" value="Aspartate Aminotransferase, domain 1"/>
    <property type="match status" value="1"/>
</dbReference>
<keyword evidence="3 8" id="KW-0963">Cytoplasm</keyword>
<dbReference type="Proteomes" id="UP000007947">
    <property type="component" value="Chromosome"/>
</dbReference>
<keyword evidence="11" id="KW-0489">Methyltransferase</keyword>
<dbReference type="SUPFAM" id="SSF53383">
    <property type="entry name" value="PLP-dependent transferases"/>
    <property type="match status" value="1"/>
</dbReference>
<evidence type="ECO:0000256" key="2">
    <source>
        <dbReference type="ARBA" id="ARBA00006376"/>
    </source>
</evidence>
<evidence type="ECO:0000256" key="3">
    <source>
        <dbReference type="ARBA" id="ARBA00022490"/>
    </source>
</evidence>
<comment type="similarity">
    <text evidence="2 8">Belongs to the SHMT family.</text>
</comment>
<evidence type="ECO:0000259" key="10">
    <source>
        <dbReference type="Pfam" id="PF00464"/>
    </source>
</evidence>
<feature type="modified residue" description="N6-(pyridoxal phosphate)lysine" evidence="8 9">
    <location>
        <position position="289"/>
    </location>
</feature>
<feature type="domain" description="Serine hydroxymethyltransferase-like" evidence="10">
    <location>
        <begin position="170"/>
        <end position="442"/>
    </location>
</feature>
<dbReference type="RefSeq" id="WP_013865560.1">
    <property type="nucleotide sequence ID" value="NC_015635.1"/>
</dbReference>
<evidence type="ECO:0000256" key="4">
    <source>
        <dbReference type="ARBA" id="ARBA00022563"/>
    </source>
</evidence>
<comment type="subunit">
    <text evidence="8">Homodimer.</text>
</comment>
<dbReference type="EC" id="2.1.2.1" evidence="8"/>
<evidence type="ECO:0000313" key="12">
    <source>
        <dbReference type="Proteomes" id="UP000007947"/>
    </source>
</evidence>
<comment type="catalytic activity">
    <reaction evidence="8">
        <text>(6R)-5,10-methylene-5,6,7,8-tetrahydrofolate + glycine + H2O = (6S)-5,6,7,8-tetrahydrofolate + L-serine</text>
        <dbReference type="Rhea" id="RHEA:15481"/>
        <dbReference type="ChEBI" id="CHEBI:15377"/>
        <dbReference type="ChEBI" id="CHEBI:15636"/>
        <dbReference type="ChEBI" id="CHEBI:33384"/>
        <dbReference type="ChEBI" id="CHEBI:57305"/>
        <dbReference type="ChEBI" id="CHEBI:57453"/>
        <dbReference type="EC" id="2.1.2.1"/>
    </reaction>
</comment>